<sequence length="69" mass="8087">RFNPLLLGLQKFSITQQTTEAEVCRYIVRFFPLNAEISVSNTDLRDKNQNIRLFDLKITNLLETEDIND</sequence>
<dbReference type="EMBL" id="CACRXK020010242">
    <property type="protein sequence ID" value="CAB4018971.1"/>
    <property type="molecule type" value="Genomic_DNA"/>
</dbReference>
<reference evidence="1" key="1">
    <citation type="submission" date="2020-04" db="EMBL/GenBank/DDBJ databases">
        <authorList>
            <person name="Alioto T."/>
            <person name="Alioto T."/>
            <person name="Gomez Garrido J."/>
        </authorList>
    </citation>
    <scope>NUCLEOTIDE SEQUENCE</scope>
    <source>
        <strain evidence="1">A484AB</strain>
    </source>
</reference>
<comment type="caution">
    <text evidence="1">The sequence shown here is derived from an EMBL/GenBank/DDBJ whole genome shotgun (WGS) entry which is preliminary data.</text>
</comment>
<keyword evidence="2" id="KW-1185">Reference proteome</keyword>
<name>A0A7D9J1J7_PARCT</name>
<organism evidence="1 2">
    <name type="scientific">Paramuricea clavata</name>
    <name type="common">Red gorgonian</name>
    <name type="synonym">Violescent sea-whip</name>
    <dbReference type="NCBI Taxonomy" id="317549"/>
    <lineage>
        <taxon>Eukaryota</taxon>
        <taxon>Metazoa</taxon>
        <taxon>Cnidaria</taxon>
        <taxon>Anthozoa</taxon>
        <taxon>Octocorallia</taxon>
        <taxon>Malacalcyonacea</taxon>
        <taxon>Plexauridae</taxon>
        <taxon>Paramuricea</taxon>
    </lineage>
</organism>
<accession>A0A7D9J1J7</accession>
<evidence type="ECO:0000313" key="2">
    <source>
        <dbReference type="Proteomes" id="UP001152795"/>
    </source>
</evidence>
<feature type="non-terminal residue" evidence="1">
    <location>
        <position position="69"/>
    </location>
</feature>
<feature type="non-terminal residue" evidence="1">
    <location>
        <position position="1"/>
    </location>
</feature>
<dbReference type="AlphaFoldDB" id="A0A7D9J1J7"/>
<evidence type="ECO:0000313" key="1">
    <source>
        <dbReference type="EMBL" id="CAB4018971.1"/>
    </source>
</evidence>
<gene>
    <name evidence="1" type="ORF">PACLA_8A075357</name>
</gene>
<dbReference type="Proteomes" id="UP001152795">
    <property type="component" value="Unassembled WGS sequence"/>
</dbReference>
<protein>
    <submittedName>
        <fullName evidence="1">Uncharacterized protein</fullName>
    </submittedName>
</protein>
<proteinExistence type="predicted"/>